<keyword evidence="2" id="KW-0812">Transmembrane</keyword>
<keyword evidence="2" id="KW-1133">Transmembrane helix</keyword>
<evidence type="ECO:0000256" key="1">
    <source>
        <dbReference type="SAM" id="MobiDB-lite"/>
    </source>
</evidence>
<keyword evidence="2" id="KW-0472">Membrane</keyword>
<evidence type="ECO:0000313" key="4">
    <source>
        <dbReference type="Proteomes" id="UP001445335"/>
    </source>
</evidence>
<comment type="caution">
    <text evidence="3">The sequence shown here is derived from an EMBL/GenBank/DDBJ whole genome shotgun (WGS) entry which is preliminary data.</text>
</comment>
<evidence type="ECO:0008006" key="5">
    <source>
        <dbReference type="Google" id="ProtNLM"/>
    </source>
</evidence>
<reference evidence="3 4" key="1">
    <citation type="journal article" date="2024" name="Nat. Commun.">
        <title>Phylogenomics reveals the evolutionary origins of lichenization in chlorophyte algae.</title>
        <authorList>
            <person name="Puginier C."/>
            <person name="Libourel C."/>
            <person name="Otte J."/>
            <person name="Skaloud P."/>
            <person name="Haon M."/>
            <person name="Grisel S."/>
            <person name="Petersen M."/>
            <person name="Berrin J.G."/>
            <person name="Delaux P.M."/>
            <person name="Dal Grande F."/>
            <person name="Keller J."/>
        </authorList>
    </citation>
    <scope>NUCLEOTIDE SEQUENCE [LARGE SCALE GENOMIC DNA]</scope>
    <source>
        <strain evidence="3 4">SAG 245.80</strain>
    </source>
</reference>
<dbReference type="Proteomes" id="UP001445335">
    <property type="component" value="Unassembled WGS sequence"/>
</dbReference>
<name>A0AAW1QLN4_9CHLO</name>
<feature type="region of interest" description="Disordered" evidence="1">
    <location>
        <begin position="325"/>
        <end position="367"/>
    </location>
</feature>
<protein>
    <recommendedName>
        <fullName evidence="5">Protein tweety homolog</fullName>
    </recommendedName>
</protein>
<dbReference type="EMBL" id="JALJOU010000088">
    <property type="protein sequence ID" value="KAK9822361.1"/>
    <property type="molecule type" value="Genomic_DNA"/>
</dbReference>
<sequence>MGFRAINGAISSDEHDFDYFWNNTRLCTGLACGFAAGALLGLGYVAGLFSGPWRADREPCAGFRVPRARGGKRGGAVVAVLLTLAGLLFAVLLLGACALGAAFAETLAVGSERATDVYKVTESALADILAAFQSSYNDLDDKLKQVQSAYDAFTASQFGNFVSPVLSPVKRELDTLATRLNSTTDFHSAAVDAAAAMFHRFEVVQHAPATCSAPYCLDMRNYPMFRNGACMCAAQSLAHVRELALVARDLSVLAAVGAGLQIVGLAALLVRLSIWLGLLSHRRRLSTDSDAPDVLPIQVLPAKPSLGALPAPGQGGSAIELRADAGGQRLPTHPCSNPSGMLMLEASPAAFGQAPPGSCEPSESREP</sequence>
<accession>A0AAW1QLN4</accession>
<gene>
    <name evidence="3" type="ORF">WJX81_001318</name>
</gene>
<evidence type="ECO:0000313" key="3">
    <source>
        <dbReference type="EMBL" id="KAK9822361.1"/>
    </source>
</evidence>
<feature type="transmembrane region" description="Helical" evidence="2">
    <location>
        <begin position="76"/>
        <end position="103"/>
    </location>
</feature>
<evidence type="ECO:0000256" key="2">
    <source>
        <dbReference type="SAM" id="Phobius"/>
    </source>
</evidence>
<dbReference type="AlphaFoldDB" id="A0AAW1QLN4"/>
<proteinExistence type="predicted"/>
<feature type="transmembrane region" description="Helical" evidence="2">
    <location>
        <begin position="250"/>
        <end position="274"/>
    </location>
</feature>
<keyword evidence="4" id="KW-1185">Reference proteome</keyword>
<organism evidence="3 4">
    <name type="scientific">Elliptochloris bilobata</name>
    <dbReference type="NCBI Taxonomy" id="381761"/>
    <lineage>
        <taxon>Eukaryota</taxon>
        <taxon>Viridiplantae</taxon>
        <taxon>Chlorophyta</taxon>
        <taxon>core chlorophytes</taxon>
        <taxon>Trebouxiophyceae</taxon>
        <taxon>Trebouxiophyceae incertae sedis</taxon>
        <taxon>Elliptochloris clade</taxon>
        <taxon>Elliptochloris</taxon>
    </lineage>
</organism>
<feature type="transmembrane region" description="Helical" evidence="2">
    <location>
        <begin position="28"/>
        <end position="49"/>
    </location>
</feature>